<feature type="chain" id="PRO_5046919548" evidence="2">
    <location>
        <begin position="30"/>
        <end position="932"/>
    </location>
</feature>
<evidence type="ECO:0000256" key="1">
    <source>
        <dbReference type="ARBA" id="ARBA00006586"/>
    </source>
</evidence>
<reference evidence="3" key="1">
    <citation type="submission" date="2022-11" db="EMBL/GenBank/DDBJ databases">
        <authorList>
            <person name="Mo P."/>
        </authorList>
    </citation>
    <scope>NUCLEOTIDE SEQUENCE</scope>
    <source>
        <strain evidence="3">HUAS 11-8</strain>
    </source>
</reference>
<dbReference type="InterPro" id="IPR023343">
    <property type="entry name" value="Penicillin_amidase_dom1"/>
</dbReference>
<dbReference type="PANTHER" id="PTHR34218">
    <property type="entry name" value="PEPTIDASE S45 PENICILLIN AMIDASE"/>
    <property type="match status" value="1"/>
</dbReference>
<protein>
    <submittedName>
        <fullName evidence="3">Penicillin acylase family protein</fullName>
    </submittedName>
</protein>
<sequence length="932" mass="97925">MNCVSAVFKRPSSILASTALVLVASAAPAAATATPPTYRAHDYADGRVMSIDPPGENGLVNLTQLAQFELTGQRPPHSNDQLGPYAGLLYGAPSLTDAGLGAYYGDESFGIAPGSITRTEHPSPGQPVVIYRDTRDIPHIYGDNDGALAFGAGYAQAEDRLFLMDVLRHYGEGRLSEFLGPSCADEQMDHDQLLLAPYTPAQAQAQVDALPAEFGAQGTLARQMMYSYVDGVNAYVARTATDPGALPADYAAALQPPRPWSVADVVYVTSLIGGIFGDGGGSEVHNAALLQYLQGQLGPAPGRQAFTDLRQRNDADAPTTVDTAFPYEIPGPLAPALTAMPDDAGKPLTGGPTGTTPGCDLVTASQAATAVVANLLAMPQHMSNALLVSAQHSGDGHPIAVFGPQVSYFAPGILVQEDLHSPDYDAEGASFPGTGLVELGRGQDFAWSATSAGSDLTDQRLERICDPTGAAPAPTGKYYEFNGQCLPMTHETFTETAVPKPGGVGAPAVITHDIYLTGHGIVQGWTTADGGAPVAVVDQRSTYGHEVDSVVGFLRWGEPALTHDAQSWMTGAAQIGYTFNWFYADSRDIAYYNSGLDPVRHAGADPDLPTWGTGDAEWQGFLPAAQHPHAIDPPSGVLTSWNNKPAPQFSAADSQYGYGPVYRVRMLDAQIQAQLDAHAGLLTRTNLVQAMETAASQDLDGLTTLPELLPYLAGHAEPAGVRQMLDVLAGWNATGDHRRKAAPGDTQYADHAAVAIMDVLQTKLIRALFDPLLAAGGVTGVGSTGGASAAGYSVLPMQWVNTPNSGGAHLGSAYDGGYESYLVKVLRQLRNAPVGTPFGSGVLSRICGSGPADCPAAIDRALADTYRTLVSANGGSTDAASWTSTPDTVAAKQTMPQYDAIAFRGIGIVGQPDIDWQNRPTFQQVVEFDRHR</sequence>
<dbReference type="InterPro" id="IPR029055">
    <property type="entry name" value="Ntn_hydrolases_N"/>
</dbReference>
<dbReference type="RefSeq" id="WP_268758831.1">
    <property type="nucleotide sequence ID" value="NZ_CP113836.1"/>
</dbReference>
<organism evidence="3 4">
    <name type="scientific">Amycolatopsis cynarae</name>
    <dbReference type="NCBI Taxonomy" id="2995223"/>
    <lineage>
        <taxon>Bacteria</taxon>
        <taxon>Bacillati</taxon>
        <taxon>Actinomycetota</taxon>
        <taxon>Actinomycetes</taxon>
        <taxon>Pseudonocardiales</taxon>
        <taxon>Pseudonocardiaceae</taxon>
        <taxon>Amycolatopsis</taxon>
    </lineage>
</organism>
<name>A0ABY7BDP0_9PSEU</name>
<dbReference type="Proteomes" id="UP001163203">
    <property type="component" value="Chromosome"/>
</dbReference>
<comment type="similarity">
    <text evidence="1">Belongs to the peptidase S45 family.</text>
</comment>
<dbReference type="Gene3D" id="1.10.439.10">
    <property type="entry name" value="Penicillin Amidohydrolase, domain 1"/>
    <property type="match status" value="1"/>
</dbReference>
<dbReference type="EMBL" id="CP113836">
    <property type="protein sequence ID" value="WAL68738.1"/>
    <property type="molecule type" value="Genomic_DNA"/>
</dbReference>
<dbReference type="PANTHER" id="PTHR34218:SF4">
    <property type="entry name" value="ACYL-HOMOSERINE LACTONE ACYLASE QUIP"/>
    <property type="match status" value="1"/>
</dbReference>
<dbReference type="SUPFAM" id="SSF56235">
    <property type="entry name" value="N-terminal nucleophile aminohydrolases (Ntn hydrolases)"/>
    <property type="match status" value="1"/>
</dbReference>
<dbReference type="Gene3D" id="3.60.20.10">
    <property type="entry name" value="Glutamine Phosphoribosylpyrophosphate, subunit 1, domain 1"/>
    <property type="match status" value="2"/>
</dbReference>
<keyword evidence="4" id="KW-1185">Reference proteome</keyword>
<gene>
    <name evidence="3" type="ORF">ORV05_13485</name>
</gene>
<evidence type="ECO:0000313" key="3">
    <source>
        <dbReference type="EMBL" id="WAL68738.1"/>
    </source>
</evidence>
<dbReference type="InterPro" id="IPR002692">
    <property type="entry name" value="S45"/>
</dbReference>
<proteinExistence type="inferred from homology"/>
<evidence type="ECO:0000313" key="4">
    <source>
        <dbReference type="Proteomes" id="UP001163203"/>
    </source>
</evidence>
<dbReference type="Gene3D" id="1.10.287.150">
    <property type="match status" value="1"/>
</dbReference>
<keyword evidence="2" id="KW-0732">Signal</keyword>
<accession>A0ABY7BDP0</accession>
<feature type="signal peptide" evidence="2">
    <location>
        <begin position="1"/>
        <end position="29"/>
    </location>
</feature>
<dbReference type="Pfam" id="PF01804">
    <property type="entry name" value="Penicil_amidase"/>
    <property type="match status" value="1"/>
</dbReference>
<evidence type="ECO:0000256" key="2">
    <source>
        <dbReference type="SAM" id="SignalP"/>
    </source>
</evidence>